<sequence length="200" mass="21907">MASASVSRKELKTVVSNVIAESSKQNIKSLKDSQFDALYSFLNSEDTFACLPTGYGKSLIYQMAVMVAKISGLPTKPFVVVISPLNALIQDQIDSCRSLGLIAAKFELDLCKEENSKTVDETEVVFCSPEMLEHLEAKRLLSKLDHRLPGIVVDESHCVTSWGLTVTPFRAAYGKIGDLRGFTKKPIMCLTATAGKTVRN</sequence>
<gene>
    <name evidence="6" type="ORF">NEMVEDRAFT_v1g199277</name>
</gene>
<dbReference type="InterPro" id="IPR014001">
    <property type="entry name" value="Helicase_ATP-bd"/>
</dbReference>
<dbReference type="SMART" id="SM00487">
    <property type="entry name" value="DEXDc"/>
    <property type="match status" value="1"/>
</dbReference>
<dbReference type="PANTHER" id="PTHR13710:SF153">
    <property type="entry name" value="RECQ-LIKE DNA HELICASE BLM"/>
    <property type="match status" value="1"/>
</dbReference>
<evidence type="ECO:0000256" key="4">
    <source>
        <dbReference type="ARBA" id="ARBA00023242"/>
    </source>
</evidence>
<evidence type="ECO:0000256" key="1">
    <source>
        <dbReference type="ARBA" id="ARBA00005446"/>
    </source>
</evidence>
<keyword evidence="4" id="KW-0539">Nucleus</keyword>
<comment type="similarity">
    <text evidence="1">Belongs to the helicase family. RecQ subfamily.</text>
</comment>
<dbReference type="AlphaFoldDB" id="A7RMG4"/>
<dbReference type="HOGENOM" id="CLU_001103_17_1_1"/>
<dbReference type="GO" id="GO:0005524">
    <property type="term" value="F:ATP binding"/>
    <property type="evidence" value="ECO:0007669"/>
    <property type="project" value="InterPro"/>
</dbReference>
<dbReference type="OrthoDB" id="5969256at2759"/>
<dbReference type="STRING" id="45351.A7RMG4"/>
<dbReference type="KEGG" id="nve:5519439"/>
<keyword evidence="7" id="KW-1185">Reference proteome</keyword>
<dbReference type="PROSITE" id="PS51192">
    <property type="entry name" value="HELICASE_ATP_BIND_1"/>
    <property type="match status" value="1"/>
</dbReference>
<dbReference type="InterPro" id="IPR027417">
    <property type="entry name" value="P-loop_NTPase"/>
</dbReference>
<keyword evidence="3" id="KW-0413">Isomerase</keyword>
<dbReference type="PhylomeDB" id="A7RMG4"/>
<dbReference type="EMBL" id="DS469520">
    <property type="protein sequence ID" value="EDO47266.1"/>
    <property type="molecule type" value="Genomic_DNA"/>
</dbReference>
<name>A7RMG4_NEMVE</name>
<dbReference type="GO" id="GO:0003677">
    <property type="term" value="F:DNA binding"/>
    <property type="evidence" value="ECO:0007669"/>
    <property type="project" value="UniProtKB-KW"/>
</dbReference>
<keyword evidence="2" id="KW-0238">DNA-binding</keyword>
<dbReference type="eggNOG" id="KOG0351">
    <property type="taxonomic scope" value="Eukaryota"/>
</dbReference>
<dbReference type="OMA" id="QLMITHS"/>
<reference evidence="6 7" key="1">
    <citation type="journal article" date="2007" name="Science">
        <title>Sea anemone genome reveals ancestral eumetazoan gene repertoire and genomic organization.</title>
        <authorList>
            <person name="Putnam N.H."/>
            <person name="Srivastava M."/>
            <person name="Hellsten U."/>
            <person name="Dirks B."/>
            <person name="Chapman J."/>
            <person name="Salamov A."/>
            <person name="Terry A."/>
            <person name="Shapiro H."/>
            <person name="Lindquist E."/>
            <person name="Kapitonov V.V."/>
            <person name="Jurka J."/>
            <person name="Genikhovich G."/>
            <person name="Grigoriev I.V."/>
            <person name="Lucas S.M."/>
            <person name="Steele R.E."/>
            <person name="Finnerty J.R."/>
            <person name="Technau U."/>
            <person name="Martindale M.Q."/>
            <person name="Rokhsar D.S."/>
        </authorList>
    </citation>
    <scope>NUCLEOTIDE SEQUENCE [LARGE SCALE GENOMIC DNA]</scope>
    <source>
        <strain evidence="7">CH2 X CH6</strain>
    </source>
</reference>
<dbReference type="InterPro" id="IPR011545">
    <property type="entry name" value="DEAD/DEAH_box_helicase_dom"/>
</dbReference>
<dbReference type="GO" id="GO:0016853">
    <property type="term" value="F:isomerase activity"/>
    <property type="evidence" value="ECO:0007669"/>
    <property type="project" value="UniProtKB-KW"/>
</dbReference>
<organism evidence="6 7">
    <name type="scientific">Nematostella vectensis</name>
    <name type="common">Starlet sea anemone</name>
    <dbReference type="NCBI Taxonomy" id="45351"/>
    <lineage>
        <taxon>Eukaryota</taxon>
        <taxon>Metazoa</taxon>
        <taxon>Cnidaria</taxon>
        <taxon>Anthozoa</taxon>
        <taxon>Hexacorallia</taxon>
        <taxon>Actiniaria</taxon>
        <taxon>Edwardsiidae</taxon>
        <taxon>Nematostella</taxon>
    </lineage>
</organism>
<evidence type="ECO:0000259" key="5">
    <source>
        <dbReference type="PROSITE" id="PS51192"/>
    </source>
</evidence>
<feature type="domain" description="Helicase ATP-binding" evidence="5">
    <location>
        <begin position="38"/>
        <end position="200"/>
    </location>
</feature>
<dbReference type="SUPFAM" id="SSF52540">
    <property type="entry name" value="P-loop containing nucleoside triphosphate hydrolases"/>
    <property type="match status" value="1"/>
</dbReference>
<proteinExistence type="inferred from homology"/>
<evidence type="ECO:0000313" key="7">
    <source>
        <dbReference type="Proteomes" id="UP000001593"/>
    </source>
</evidence>
<dbReference type="Gene3D" id="3.40.50.300">
    <property type="entry name" value="P-loop containing nucleotide triphosphate hydrolases"/>
    <property type="match status" value="1"/>
</dbReference>
<evidence type="ECO:0000256" key="2">
    <source>
        <dbReference type="ARBA" id="ARBA00023125"/>
    </source>
</evidence>
<evidence type="ECO:0000313" key="6">
    <source>
        <dbReference type="EMBL" id="EDO47266.1"/>
    </source>
</evidence>
<dbReference type="PANTHER" id="PTHR13710">
    <property type="entry name" value="DNA HELICASE RECQ FAMILY MEMBER"/>
    <property type="match status" value="1"/>
</dbReference>
<dbReference type="Pfam" id="PF00270">
    <property type="entry name" value="DEAD"/>
    <property type="match status" value="1"/>
</dbReference>
<protein>
    <recommendedName>
        <fullName evidence="5">Helicase ATP-binding domain-containing protein</fullName>
    </recommendedName>
</protein>
<dbReference type="Proteomes" id="UP000001593">
    <property type="component" value="Unassembled WGS sequence"/>
</dbReference>
<dbReference type="InParanoid" id="A7RMG4"/>
<evidence type="ECO:0000256" key="3">
    <source>
        <dbReference type="ARBA" id="ARBA00023235"/>
    </source>
</evidence>
<accession>A7RMG4</accession>